<dbReference type="AlphaFoldDB" id="W7J4H3"/>
<reference evidence="2 3" key="1">
    <citation type="journal article" date="2014" name="Genome Announc.">
        <title>Draft Genome Sequence of the Antitrypanosomally Active Sponge-Associated Bacterium Actinokineospora sp. Strain EG49.</title>
        <authorList>
            <person name="Harjes J."/>
            <person name="Ryu T."/>
            <person name="Abdelmohsen U.R."/>
            <person name="Moitinho-Silva L."/>
            <person name="Horn H."/>
            <person name="Ravasi T."/>
            <person name="Hentschel U."/>
        </authorList>
    </citation>
    <scope>NUCLEOTIDE SEQUENCE [LARGE SCALE GENOMIC DNA]</scope>
    <source>
        <strain evidence="2 3">EG49</strain>
    </source>
</reference>
<protein>
    <submittedName>
        <fullName evidence="2">Uncharacterized protein</fullName>
    </submittedName>
</protein>
<feature type="compositionally biased region" description="Basic residues" evidence="1">
    <location>
        <begin position="19"/>
        <end position="32"/>
    </location>
</feature>
<evidence type="ECO:0000256" key="1">
    <source>
        <dbReference type="SAM" id="MobiDB-lite"/>
    </source>
</evidence>
<dbReference type="EMBL" id="AYXG01000029">
    <property type="protein sequence ID" value="EWC63876.1"/>
    <property type="molecule type" value="Genomic_DNA"/>
</dbReference>
<feature type="region of interest" description="Disordered" evidence="1">
    <location>
        <begin position="1"/>
        <end position="90"/>
    </location>
</feature>
<keyword evidence="3" id="KW-1185">Reference proteome</keyword>
<sequence>MVHEDRHLAQFVRRDLPRRGRRRARGRRGHRCRRDDRCARGGGFGTRAGRGQGEHGRGGGHPSGGSEVSHDHLSTVDRSPARRNAGHTKV</sequence>
<evidence type="ECO:0000313" key="2">
    <source>
        <dbReference type="EMBL" id="EWC63876.1"/>
    </source>
</evidence>
<name>W7J4H3_9PSEU</name>
<organism evidence="2 3">
    <name type="scientific">Actinokineospora spheciospongiae</name>
    <dbReference type="NCBI Taxonomy" id="909613"/>
    <lineage>
        <taxon>Bacteria</taxon>
        <taxon>Bacillati</taxon>
        <taxon>Actinomycetota</taxon>
        <taxon>Actinomycetes</taxon>
        <taxon>Pseudonocardiales</taxon>
        <taxon>Pseudonocardiaceae</taxon>
        <taxon>Actinokineospora</taxon>
    </lineage>
</organism>
<accession>W7J4H3</accession>
<gene>
    <name evidence="2" type="ORF">UO65_0791</name>
</gene>
<feature type="compositionally biased region" description="Gly residues" evidence="1">
    <location>
        <begin position="40"/>
        <end position="51"/>
    </location>
</feature>
<dbReference type="STRING" id="909613.UO65_0791"/>
<evidence type="ECO:0000313" key="3">
    <source>
        <dbReference type="Proteomes" id="UP000019277"/>
    </source>
</evidence>
<feature type="compositionally biased region" description="Basic and acidic residues" evidence="1">
    <location>
        <begin position="1"/>
        <end position="18"/>
    </location>
</feature>
<proteinExistence type="predicted"/>
<comment type="caution">
    <text evidence="2">The sequence shown here is derived from an EMBL/GenBank/DDBJ whole genome shotgun (WGS) entry which is preliminary data.</text>
</comment>
<dbReference type="Proteomes" id="UP000019277">
    <property type="component" value="Unassembled WGS sequence"/>
</dbReference>